<evidence type="ECO:0000256" key="5">
    <source>
        <dbReference type="ARBA" id="ARBA00022777"/>
    </source>
</evidence>
<accession>A4J8V0</accession>
<dbReference type="KEGG" id="drm:Dred_3000"/>
<protein>
    <recommendedName>
        <fullName evidence="2">non-specific protein-tyrosine kinase</fullName>
        <ecNumber evidence="2">2.7.10.2</ecNumber>
    </recommendedName>
</protein>
<dbReference type="GO" id="GO:0005524">
    <property type="term" value="F:ATP binding"/>
    <property type="evidence" value="ECO:0007669"/>
    <property type="project" value="UniProtKB-KW"/>
</dbReference>
<dbReference type="NCBIfam" id="TIGR01007">
    <property type="entry name" value="eps_fam"/>
    <property type="match status" value="1"/>
</dbReference>
<evidence type="ECO:0000256" key="2">
    <source>
        <dbReference type="ARBA" id="ARBA00011903"/>
    </source>
</evidence>
<dbReference type="EC" id="2.7.10.2" evidence="2"/>
<dbReference type="GO" id="GO:0004715">
    <property type="term" value="F:non-membrane spanning protein tyrosine kinase activity"/>
    <property type="evidence" value="ECO:0007669"/>
    <property type="project" value="UniProtKB-EC"/>
</dbReference>
<dbReference type="STRING" id="349161.Dred_3000"/>
<dbReference type="Proteomes" id="UP000001556">
    <property type="component" value="Chromosome"/>
</dbReference>
<evidence type="ECO:0000313" key="10">
    <source>
        <dbReference type="Proteomes" id="UP000001556"/>
    </source>
</evidence>
<dbReference type="CDD" id="cd05387">
    <property type="entry name" value="BY-kinase"/>
    <property type="match status" value="1"/>
</dbReference>
<keyword evidence="3 9" id="KW-0808">Transferase</keyword>
<keyword evidence="10" id="KW-1185">Reference proteome</keyword>
<dbReference type="PANTHER" id="PTHR32309">
    <property type="entry name" value="TYROSINE-PROTEIN KINASE"/>
    <property type="match status" value="1"/>
</dbReference>
<dbReference type="InterPro" id="IPR027417">
    <property type="entry name" value="P-loop_NTPase"/>
</dbReference>
<evidence type="ECO:0000256" key="3">
    <source>
        <dbReference type="ARBA" id="ARBA00022679"/>
    </source>
</evidence>
<organism evidence="9 10">
    <name type="scientific">Desulforamulus reducens (strain ATCC BAA-1160 / DSM 100696 / MI-1)</name>
    <name type="common">Desulfotomaculum reducens</name>
    <dbReference type="NCBI Taxonomy" id="349161"/>
    <lineage>
        <taxon>Bacteria</taxon>
        <taxon>Bacillati</taxon>
        <taxon>Bacillota</taxon>
        <taxon>Clostridia</taxon>
        <taxon>Eubacteriales</taxon>
        <taxon>Peptococcaceae</taxon>
        <taxon>Desulforamulus</taxon>
    </lineage>
</organism>
<dbReference type="eggNOG" id="COG0489">
    <property type="taxonomic scope" value="Bacteria"/>
</dbReference>
<dbReference type="InterPro" id="IPR050445">
    <property type="entry name" value="Bact_polysacc_biosynth/exp"/>
</dbReference>
<dbReference type="InterPro" id="IPR005702">
    <property type="entry name" value="Wzc-like_C"/>
</dbReference>
<dbReference type="GO" id="GO:0005886">
    <property type="term" value="C:plasma membrane"/>
    <property type="evidence" value="ECO:0007669"/>
    <property type="project" value="TreeGrafter"/>
</dbReference>
<dbReference type="FunFam" id="3.40.50.300:FF:000527">
    <property type="entry name" value="Tyrosine-protein kinase etk"/>
    <property type="match status" value="1"/>
</dbReference>
<dbReference type="HOGENOM" id="CLU_052027_2_1_9"/>
<keyword evidence="5" id="KW-0418">Kinase</keyword>
<keyword evidence="4" id="KW-0547">Nucleotide-binding</keyword>
<dbReference type="SUPFAM" id="SSF52540">
    <property type="entry name" value="P-loop containing nucleoside triphosphate hydrolases"/>
    <property type="match status" value="1"/>
</dbReference>
<gene>
    <name evidence="9" type="ordered locus">Dred_3000</name>
</gene>
<keyword evidence="6" id="KW-0067">ATP-binding</keyword>
<dbReference type="Gene3D" id="3.40.50.300">
    <property type="entry name" value="P-loop containing nucleotide triphosphate hydrolases"/>
    <property type="match status" value="1"/>
</dbReference>
<dbReference type="InterPro" id="IPR033756">
    <property type="entry name" value="YlxH/NBP35"/>
</dbReference>
<reference evidence="9 10" key="1">
    <citation type="submission" date="2007-03" db="EMBL/GenBank/DDBJ databases">
        <title>Complete sequence of Desulfotomaculum reducens MI-1.</title>
        <authorList>
            <consortium name="US DOE Joint Genome Institute"/>
            <person name="Copeland A."/>
            <person name="Lucas S."/>
            <person name="Lapidus A."/>
            <person name="Barry K."/>
            <person name="Detter J.C."/>
            <person name="Glavina del Rio T."/>
            <person name="Hammon N."/>
            <person name="Israni S."/>
            <person name="Dalin E."/>
            <person name="Tice H."/>
            <person name="Pitluck S."/>
            <person name="Sims D."/>
            <person name="Brettin T."/>
            <person name="Bruce D."/>
            <person name="Han C."/>
            <person name="Tapia R."/>
            <person name="Schmutz J."/>
            <person name="Larimer F."/>
            <person name="Land M."/>
            <person name="Hauser L."/>
            <person name="Kyrpides N."/>
            <person name="Kim E."/>
            <person name="Tebo B.M."/>
            <person name="Richardson P."/>
        </authorList>
    </citation>
    <scope>NUCLEOTIDE SEQUENCE [LARGE SCALE GENOMIC DNA]</scope>
    <source>
        <strain evidence="9 10">MI-1</strain>
    </source>
</reference>
<evidence type="ECO:0000313" key="9">
    <source>
        <dbReference type="EMBL" id="ABO51503.1"/>
    </source>
</evidence>
<evidence type="ECO:0000256" key="4">
    <source>
        <dbReference type="ARBA" id="ARBA00022741"/>
    </source>
</evidence>
<dbReference type="Pfam" id="PF10609">
    <property type="entry name" value="ParA"/>
    <property type="match status" value="1"/>
</dbReference>
<evidence type="ECO:0000256" key="1">
    <source>
        <dbReference type="ARBA" id="ARBA00007316"/>
    </source>
</evidence>
<evidence type="ECO:0000256" key="8">
    <source>
        <dbReference type="ARBA" id="ARBA00051245"/>
    </source>
</evidence>
<dbReference type="GO" id="GO:0042802">
    <property type="term" value="F:identical protein binding"/>
    <property type="evidence" value="ECO:0007669"/>
    <property type="project" value="UniProtKB-ARBA"/>
</dbReference>
<dbReference type="EMBL" id="CP000612">
    <property type="protein sequence ID" value="ABO51503.1"/>
    <property type="molecule type" value="Genomic_DNA"/>
</dbReference>
<evidence type="ECO:0000256" key="7">
    <source>
        <dbReference type="ARBA" id="ARBA00023137"/>
    </source>
</evidence>
<keyword evidence="7" id="KW-0829">Tyrosine-protein kinase</keyword>
<comment type="catalytic activity">
    <reaction evidence="8">
        <text>L-tyrosyl-[protein] + ATP = O-phospho-L-tyrosyl-[protein] + ADP + H(+)</text>
        <dbReference type="Rhea" id="RHEA:10596"/>
        <dbReference type="Rhea" id="RHEA-COMP:10136"/>
        <dbReference type="Rhea" id="RHEA-COMP:20101"/>
        <dbReference type="ChEBI" id="CHEBI:15378"/>
        <dbReference type="ChEBI" id="CHEBI:30616"/>
        <dbReference type="ChEBI" id="CHEBI:46858"/>
        <dbReference type="ChEBI" id="CHEBI:61978"/>
        <dbReference type="ChEBI" id="CHEBI:456216"/>
        <dbReference type="EC" id="2.7.10.2"/>
    </reaction>
</comment>
<dbReference type="PANTHER" id="PTHR32309:SF13">
    <property type="entry name" value="FERRIC ENTEROBACTIN TRANSPORT PROTEIN FEPE"/>
    <property type="match status" value="1"/>
</dbReference>
<dbReference type="AlphaFoldDB" id="A4J8V0"/>
<name>A4J8V0_DESRM</name>
<evidence type="ECO:0000256" key="6">
    <source>
        <dbReference type="ARBA" id="ARBA00022840"/>
    </source>
</evidence>
<proteinExistence type="inferred from homology"/>
<sequence>MMLNNRLVVLENPKSPVAEAYRIARTNIQFAAVDKELKTLLITSSGPAEGKSTTAANLGIAFAQSGKSVIIVDADLRKPTQHKVWEIDNIIGLTNILLGDTEIATALQPSPMKNLHIVTTGPIPPNPAELLGSQRMTALLTSFREHADIIIIDSPPIIAVTDAALLAPQADGVVLVVASGQAKIETAQKAKQMLLNGKAKILGTILNMVEEDSQDYYYYYYYGEGSGDKKKGKKRGHKAACL</sequence>
<comment type="similarity">
    <text evidence="1">Belongs to the CpsD/CapB family.</text>
</comment>
<dbReference type="RefSeq" id="WP_011879294.1">
    <property type="nucleotide sequence ID" value="NC_009253.1"/>
</dbReference>